<keyword evidence="2" id="KW-0378">Hydrolase</keyword>
<evidence type="ECO:0008006" key="7">
    <source>
        <dbReference type="Google" id="ProtNLM"/>
    </source>
</evidence>
<evidence type="ECO:0000256" key="3">
    <source>
        <dbReference type="SAM" id="MobiDB-lite"/>
    </source>
</evidence>
<dbReference type="InterPro" id="IPR029058">
    <property type="entry name" value="AB_hydrolase_fold"/>
</dbReference>
<gene>
    <name evidence="5" type="ORF">ABB25_09700</name>
</gene>
<keyword evidence="6" id="KW-1185">Reference proteome</keyword>
<dbReference type="GO" id="GO:0016788">
    <property type="term" value="F:hydrolase activity, acting on ester bonds"/>
    <property type="evidence" value="ECO:0007669"/>
    <property type="project" value="TreeGrafter"/>
</dbReference>
<feature type="signal peptide" evidence="4">
    <location>
        <begin position="1"/>
        <end position="35"/>
    </location>
</feature>
<organism evidence="5 6">
    <name type="scientific">Stenotrophomonas koreensis</name>
    <dbReference type="NCBI Taxonomy" id="266128"/>
    <lineage>
        <taxon>Bacteria</taxon>
        <taxon>Pseudomonadati</taxon>
        <taxon>Pseudomonadota</taxon>
        <taxon>Gammaproteobacteria</taxon>
        <taxon>Lysobacterales</taxon>
        <taxon>Lysobacteraceae</taxon>
        <taxon>Stenotrophomonas</taxon>
    </lineage>
</organism>
<dbReference type="Pfam" id="PF00756">
    <property type="entry name" value="Esterase"/>
    <property type="match status" value="1"/>
</dbReference>
<proteinExistence type="inferred from homology"/>
<dbReference type="OrthoDB" id="6381520at2"/>
<dbReference type="PANTHER" id="PTHR40841">
    <property type="entry name" value="SIDEROPHORE TRIACETYLFUSARININE C ESTERASE"/>
    <property type="match status" value="1"/>
</dbReference>
<dbReference type="Proteomes" id="UP000051254">
    <property type="component" value="Unassembled WGS sequence"/>
</dbReference>
<dbReference type="SUPFAM" id="SSF53474">
    <property type="entry name" value="alpha/beta-Hydrolases"/>
    <property type="match status" value="1"/>
</dbReference>
<dbReference type="STRING" id="266128.ABB25_09700"/>
<feature type="compositionally biased region" description="Basic and acidic residues" evidence="3">
    <location>
        <begin position="124"/>
        <end position="143"/>
    </location>
</feature>
<comment type="caution">
    <text evidence="5">The sequence shown here is derived from an EMBL/GenBank/DDBJ whole genome shotgun (WGS) entry which is preliminary data.</text>
</comment>
<dbReference type="Gene3D" id="3.40.50.1820">
    <property type="entry name" value="alpha/beta hydrolase"/>
    <property type="match status" value="1"/>
</dbReference>
<feature type="region of interest" description="Disordered" evidence="3">
    <location>
        <begin position="124"/>
        <end position="147"/>
    </location>
</feature>
<evidence type="ECO:0000313" key="6">
    <source>
        <dbReference type="Proteomes" id="UP000051254"/>
    </source>
</evidence>
<evidence type="ECO:0000313" key="5">
    <source>
        <dbReference type="EMBL" id="KRG57505.1"/>
    </source>
</evidence>
<dbReference type="AlphaFoldDB" id="A0A0R0BVK5"/>
<name>A0A0R0BVK5_9GAMM</name>
<evidence type="ECO:0000256" key="1">
    <source>
        <dbReference type="ARBA" id="ARBA00005622"/>
    </source>
</evidence>
<reference evidence="5 6" key="1">
    <citation type="submission" date="2015-05" db="EMBL/GenBank/DDBJ databases">
        <title>Genome sequencing and analysis of members of genus Stenotrophomonas.</title>
        <authorList>
            <person name="Patil P.P."/>
            <person name="Midha S."/>
            <person name="Patil P.B."/>
        </authorList>
    </citation>
    <scope>NUCLEOTIDE SEQUENCE [LARGE SCALE GENOMIC DNA]</scope>
    <source>
        <strain evidence="5 6">DSM 17805</strain>
    </source>
</reference>
<evidence type="ECO:0000256" key="2">
    <source>
        <dbReference type="ARBA" id="ARBA00022801"/>
    </source>
</evidence>
<dbReference type="EMBL" id="LDJH01000015">
    <property type="protein sequence ID" value="KRG57505.1"/>
    <property type="molecule type" value="Genomic_DNA"/>
</dbReference>
<accession>A0A0R0BVK5</accession>
<sequence length="332" mass="36694">MPTLFIPSPARRIGLAVLLASLLGGCATSPAPAPASPAPPPLALEGTASHHFQVPGSGRRYPLWVSLPASYDQQPERHYPVLFVTDAPWSFPIIHGLRALMGRGDARFDEFILVGLPPQEGLSLRDSRSRDYTPTDPRQRAGFDPEDYEAPEYGQAAAWRDAVEQQVLPLVASHYRADMQRKVYAGHSYGGLFGSYVLLTRPQLFDTYILGSPSLWFDQGEIFRLEQQVAARRAASGEDALPARVRLYIGSWERPGHEPRSYGPDGKDMVGDVQRFAGILQQRGYRGLQVDYRVIEGTDHGSVYPAFITDALVWALPGRNPKYHEGDTAQSP</sequence>
<dbReference type="PATRIC" id="fig|266128.3.peg.805"/>
<comment type="similarity">
    <text evidence="1">Belongs to the esterase D family.</text>
</comment>
<protein>
    <recommendedName>
        <fullName evidence="7">Sugar phosphotransferase</fullName>
    </recommendedName>
</protein>
<dbReference type="InterPro" id="IPR000801">
    <property type="entry name" value="Esterase-like"/>
</dbReference>
<dbReference type="PANTHER" id="PTHR40841:SF2">
    <property type="entry name" value="SIDEROPHORE-DEGRADING ESTERASE (EUROFUNG)"/>
    <property type="match status" value="1"/>
</dbReference>
<evidence type="ECO:0000256" key="4">
    <source>
        <dbReference type="SAM" id="SignalP"/>
    </source>
</evidence>
<feature type="chain" id="PRO_5006393110" description="Sugar phosphotransferase" evidence="4">
    <location>
        <begin position="36"/>
        <end position="332"/>
    </location>
</feature>
<dbReference type="InterPro" id="IPR052558">
    <property type="entry name" value="Siderophore_Hydrolase_D"/>
</dbReference>
<keyword evidence="4" id="KW-0732">Signal</keyword>